<proteinExistence type="predicted"/>
<organism evidence="1 2">
    <name type="scientific">Candidatus Gottesmanbacteria bacterium GW2011_GWB1_43_11</name>
    <dbReference type="NCBI Taxonomy" id="1618446"/>
    <lineage>
        <taxon>Bacteria</taxon>
        <taxon>Candidatus Gottesmaniibacteriota</taxon>
    </lineage>
</organism>
<accession>A0A0G1ERV3</accession>
<dbReference type="AlphaFoldDB" id="A0A0G1ERV3"/>
<sequence>MAETTPMSPPFVAFFERLYQSGNLYLVPGFVPQKVGQTFRASEPTPGYYVANPQPRNPYKISFQEGSRLLVPGQPYSVLYIGRCAVLYPDANHEYHVTMSDPYKFVVVERDKSKRPVYLAFLVPDSALK</sequence>
<protein>
    <submittedName>
        <fullName evidence="1">Uncharacterized protein</fullName>
    </submittedName>
</protein>
<gene>
    <name evidence="1" type="ORF">UV61_C0015G0015</name>
</gene>
<name>A0A0G1ERV3_9BACT</name>
<reference evidence="1 2" key="1">
    <citation type="journal article" date="2015" name="Nature">
        <title>rRNA introns, odd ribosomes, and small enigmatic genomes across a large radiation of phyla.</title>
        <authorList>
            <person name="Brown C.T."/>
            <person name="Hug L.A."/>
            <person name="Thomas B.C."/>
            <person name="Sharon I."/>
            <person name="Castelle C.J."/>
            <person name="Singh A."/>
            <person name="Wilkins M.J."/>
            <person name="Williams K.H."/>
            <person name="Banfield J.F."/>
        </authorList>
    </citation>
    <scope>NUCLEOTIDE SEQUENCE [LARGE SCALE GENOMIC DNA]</scope>
</reference>
<comment type="caution">
    <text evidence="1">The sequence shown here is derived from an EMBL/GenBank/DDBJ whole genome shotgun (WGS) entry which is preliminary data.</text>
</comment>
<dbReference type="STRING" id="1618446.UV61_C0015G0015"/>
<dbReference type="EMBL" id="LCFD01000015">
    <property type="protein sequence ID" value="KKS85801.1"/>
    <property type="molecule type" value="Genomic_DNA"/>
</dbReference>
<evidence type="ECO:0000313" key="2">
    <source>
        <dbReference type="Proteomes" id="UP000034050"/>
    </source>
</evidence>
<evidence type="ECO:0000313" key="1">
    <source>
        <dbReference type="EMBL" id="KKS85801.1"/>
    </source>
</evidence>
<dbReference type="Proteomes" id="UP000034050">
    <property type="component" value="Unassembled WGS sequence"/>
</dbReference>